<evidence type="ECO:0000313" key="6">
    <source>
        <dbReference type="Proteomes" id="UP000092730"/>
    </source>
</evidence>
<reference evidence="5" key="2">
    <citation type="submission" date="2013-07" db="EMBL/GenBank/DDBJ databases">
        <authorList>
            <consortium name="The Broad Institute Genome Sequencing Platform"/>
            <person name="Cuomo C."/>
            <person name="Litvintseva A."/>
            <person name="Chen Y."/>
            <person name="Heitman J."/>
            <person name="Sun S."/>
            <person name="Springer D."/>
            <person name="Dromer F."/>
            <person name="Young S.K."/>
            <person name="Zeng Q."/>
            <person name="Gargeya S."/>
            <person name="Fitzgerald M."/>
            <person name="Abouelleil A."/>
            <person name="Alvarado L."/>
            <person name="Berlin A.M."/>
            <person name="Chapman S.B."/>
            <person name="Dewar J."/>
            <person name="Goldberg J."/>
            <person name="Griggs A."/>
            <person name="Gujja S."/>
            <person name="Hansen M."/>
            <person name="Howarth C."/>
            <person name="Imamovic A."/>
            <person name="Larimer J."/>
            <person name="McCowan C."/>
            <person name="Murphy C."/>
            <person name="Pearson M."/>
            <person name="Priest M."/>
            <person name="Roberts A."/>
            <person name="Saif S."/>
            <person name="Shea T."/>
            <person name="Sykes S."/>
            <person name="Wortman J."/>
            <person name="Nusbaum C."/>
            <person name="Birren B."/>
        </authorList>
    </citation>
    <scope>NUCLEOTIDE SEQUENCE</scope>
    <source>
        <strain evidence="5">CBS 10118</strain>
    </source>
</reference>
<dbReference type="InterPro" id="IPR039298">
    <property type="entry name" value="ACOT13"/>
</dbReference>
<evidence type="ECO:0000259" key="3">
    <source>
        <dbReference type="Pfam" id="PF03061"/>
    </source>
</evidence>
<dbReference type="Proteomes" id="UP000092730">
    <property type="component" value="Chromosome 6"/>
</dbReference>
<dbReference type="Gene3D" id="3.10.129.10">
    <property type="entry name" value="Hotdog Thioesterase"/>
    <property type="match status" value="1"/>
</dbReference>
<protein>
    <recommendedName>
        <fullName evidence="3">Thioesterase domain-containing protein</fullName>
    </recommendedName>
</protein>
<dbReference type="KEGG" id="kbi:30211319"/>
<feature type="domain" description="Thioesterase" evidence="3">
    <location>
        <begin position="69"/>
        <end position="149"/>
    </location>
</feature>
<dbReference type="PANTHER" id="PTHR21660">
    <property type="entry name" value="THIOESTERASE SUPERFAMILY MEMBER-RELATED"/>
    <property type="match status" value="1"/>
</dbReference>
<dbReference type="PANTHER" id="PTHR21660:SF1">
    <property type="entry name" value="ACYL-COENZYME A THIOESTERASE 13"/>
    <property type="match status" value="1"/>
</dbReference>
<dbReference type="GO" id="GO:0047617">
    <property type="term" value="F:fatty acyl-CoA hydrolase activity"/>
    <property type="evidence" value="ECO:0007669"/>
    <property type="project" value="InterPro"/>
</dbReference>
<dbReference type="CDD" id="cd03443">
    <property type="entry name" value="PaaI_thioesterase"/>
    <property type="match status" value="1"/>
</dbReference>
<reference evidence="4" key="1">
    <citation type="submission" date="2013-07" db="EMBL/GenBank/DDBJ databases">
        <title>The Genome Sequence of Cryptococcus bestiolae CBS10118.</title>
        <authorList>
            <consortium name="The Broad Institute Genome Sequencing Platform"/>
            <person name="Cuomo C."/>
            <person name="Litvintseva A."/>
            <person name="Chen Y."/>
            <person name="Heitman J."/>
            <person name="Sun S."/>
            <person name="Springer D."/>
            <person name="Dromer F."/>
            <person name="Young S.K."/>
            <person name="Zeng Q."/>
            <person name="Gargeya S."/>
            <person name="Fitzgerald M."/>
            <person name="Abouelleil A."/>
            <person name="Alvarado L."/>
            <person name="Berlin A.M."/>
            <person name="Chapman S.B."/>
            <person name="Dewar J."/>
            <person name="Goldberg J."/>
            <person name="Griggs A."/>
            <person name="Gujja S."/>
            <person name="Hansen M."/>
            <person name="Howarth C."/>
            <person name="Imamovic A."/>
            <person name="Larimer J."/>
            <person name="McCowan C."/>
            <person name="Murphy C."/>
            <person name="Pearson M."/>
            <person name="Priest M."/>
            <person name="Roberts A."/>
            <person name="Saif S."/>
            <person name="Shea T."/>
            <person name="Sykes S."/>
            <person name="Wortman J."/>
            <person name="Nusbaum C."/>
            <person name="Birren B."/>
        </authorList>
    </citation>
    <scope>NUCLEOTIDE SEQUENCE [LARGE SCALE GENOMIC DNA]</scope>
    <source>
        <strain evidence="4">CBS 10118</strain>
    </source>
</reference>
<dbReference type="STRING" id="1296100.A0A1B9FYU4"/>
<dbReference type="Pfam" id="PF03061">
    <property type="entry name" value="4HBT"/>
    <property type="match status" value="1"/>
</dbReference>
<gene>
    <name evidence="4" type="ORF">I302_06920</name>
    <name evidence="5" type="ORF">I302_107344</name>
</gene>
<keyword evidence="6" id="KW-1185">Reference proteome</keyword>
<reference evidence="4" key="3">
    <citation type="submission" date="2014-01" db="EMBL/GenBank/DDBJ databases">
        <title>Evolution of pathogenesis and genome organization in the Tremellales.</title>
        <authorList>
            <person name="Cuomo C."/>
            <person name="Litvintseva A."/>
            <person name="Heitman J."/>
            <person name="Chen Y."/>
            <person name="Sun S."/>
            <person name="Springer D."/>
            <person name="Dromer F."/>
            <person name="Young S."/>
            <person name="Zeng Q."/>
            <person name="Chapman S."/>
            <person name="Gujja S."/>
            <person name="Saif S."/>
            <person name="Birren B."/>
        </authorList>
    </citation>
    <scope>NUCLEOTIDE SEQUENCE</scope>
    <source>
        <strain evidence="4">CBS 10118</strain>
    </source>
</reference>
<dbReference type="VEuPathDB" id="FungiDB:I302_06920"/>
<reference evidence="5" key="4">
    <citation type="submission" date="2024-02" db="EMBL/GenBank/DDBJ databases">
        <title>Comparative genomics of Cryptococcus and Kwoniella reveals pathogenesis evolution and contrasting modes of karyotype evolution via chromosome fusion or intercentromeric recombination.</title>
        <authorList>
            <person name="Coelho M.A."/>
            <person name="David-Palma M."/>
            <person name="Shea T."/>
            <person name="Bowers K."/>
            <person name="McGinley-Smith S."/>
            <person name="Mohammad A.W."/>
            <person name="Gnirke A."/>
            <person name="Yurkov A.M."/>
            <person name="Nowrousian M."/>
            <person name="Sun S."/>
            <person name="Cuomo C.A."/>
            <person name="Heitman J."/>
        </authorList>
    </citation>
    <scope>NUCLEOTIDE SEQUENCE</scope>
    <source>
        <strain evidence="5">CBS 10118</strain>
    </source>
</reference>
<accession>A0A1B9FYU4</accession>
<dbReference type="SUPFAM" id="SSF54637">
    <property type="entry name" value="Thioesterase/thiol ester dehydrase-isomerase"/>
    <property type="match status" value="1"/>
</dbReference>
<evidence type="ECO:0000313" key="5">
    <source>
        <dbReference type="EMBL" id="WVW85306.1"/>
    </source>
</evidence>
<evidence type="ECO:0000313" key="4">
    <source>
        <dbReference type="EMBL" id="OCF23934.1"/>
    </source>
</evidence>
<evidence type="ECO:0000256" key="1">
    <source>
        <dbReference type="ARBA" id="ARBA00008324"/>
    </source>
</evidence>
<dbReference type="InterPro" id="IPR029069">
    <property type="entry name" value="HotDog_dom_sf"/>
</dbReference>
<evidence type="ECO:0000256" key="2">
    <source>
        <dbReference type="ARBA" id="ARBA00022801"/>
    </source>
</evidence>
<proteinExistence type="inferred from homology"/>
<organism evidence="4">
    <name type="scientific">Kwoniella bestiolae CBS 10118</name>
    <dbReference type="NCBI Taxonomy" id="1296100"/>
    <lineage>
        <taxon>Eukaryota</taxon>
        <taxon>Fungi</taxon>
        <taxon>Dikarya</taxon>
        <taxon>Basidiomycota</taxon>
        <taxon>Agaricomycotina</taxon>
        <taxon>Tremellomycetes</taxon>
        <taxon>Tremellales</taxon>
        <taxon>Cryptococcaceae</taxon>
        <taxon>Kwoniella</taxon>
    </lineage>
</organism>
<sequence>MPKPTQEDQDFFQSITGSAGYGSHLSQHFTIHEIDEVPPEDERGWRKVDGFKVSFRGKVTDDMSNLSRNMHGAMYSWILDTMTSAALIAIHTPTFWGLPDFAGVTLTMELQCLNAAPVNTELLIQVEIVKCSLRLANVRCEIKDFDTGKIYATGTHLKMRKGPQSEKEKKSIPAKL</sequence>
<dbReference type="RefSeq" id="XP_019045004.1">
    <property type="nucleotide sequence ID" value="XM_019193527.1"/>
</dbReference>
<dbReference type="EMBL" id="KI894023">
    <property type="protein sequence ID" value="OCF23934.1"/>
    <property type="molecule type" value="Genomic_DNA"/>
</dbReference>
<comment type="similarity">
    <text evidence="1">Belongs to the thioesterase PaaI family.</text>
</comment>
<dbReference type="InterPro" id="IPR006683">
    <property type="entry name" value="Thioestr_dom"/>
</dbReference>
<dbReference type="EMBL" id="CP144546">
    <property type="protein sequence ID" value="WVW85306.1"/>
    <property type="molecule type" value="Genomic_DNA"/>
</dbReference>
<dbReference type="OrthoDB" id="2831072at2759"/>
<name>A0A1B9FYU4_9TREE</name>
<dbReference type="GeneID" id="30211319"/>
<keyword evidence="2" id="KW-0378">Hydrolase</keyword>
<dbReference type="AlphaFoldDB" id="A0A1B9FYU4"/>